<evidence type="ECO:0000256" key="1">
    <source>
        <dbReference type="PROSITE-ProRule" id="PRU00023"/>
    </source>
</evidence>
<organism evidence="2 3">
    <name type="scientific">Aspergillus violaceofuscus (strain CBS 115571)</name>
    <dbReference type="NCBI Taxonomy" id="1450538"/>
    <lineage>
        <taxon>Eukaryota</taxon>
        <taxon>Fungi</taxon>
        <taxon>Dikarya</taxon>
        <taxon>Ascomycota</taxon>
        <taxon>Pezizomycotina</taxon>
        <taxon>Eurotiomycetes</taxon>
        <taxon>Eurotiomycetidae</taxon>
        <taxon>Eurotiales</taxon>
        <taxon>Aspergillaceae</taxon>
        <taxon>Aspergillus</taxon>
    </lineage>
</organism>
<dbReference type="InterPro" id="IPR036770">
    <property type="entry name" value="Ankyrin_rpt-contain_sf"/>
</dbReference>
<protein>
    <submittedName>
        <fullName evidence="2">Uncharacterized protein</fullName>
    </submittedName>
</protein>
<dbReference type="InterPro" id="IPR002110">
    <property type="entry name" value="Ankyrin_rpt"/>
</dbReference>
<dbReference type="OMA" id="NDIIFEH"/>
<keyword evidence="1" id="KW-0040">ANK repeat</keyword>
<dbReference type="PROSITE" id="PS50297">
    <property type="entry name" value="ANK_REP_REGION"/>
    <property type="match status" value="1"/>
</dbReference>
<dbReference type="AlphaFoldDB" id="A0A2V5HJ22"/>
<dbReference type="SMART" id="SM00248">
    <property type="entry name" value="ANK"/>
    <property type="match status" value="3"/>
</dbReference>
<accession>A0A2V5HJ22</accession>
<feature type="repeat" description="ANK" evidence="1">
    <location>
        <begin position="267"/>
        <end position="294"/>
    </location>
</feature>
<sequence>MDLPIAGTATWDNSACSSKDSIPWTSHSGHLRVAAQYPRRDSRRSWGKQSIETVGPAIAEQVGDWRIWMRTQHSYCRHREKAAHGFRPRRKIHAQHSLKRPTKKDGLHSMVMLYMVSHNDIIFEHDWAHYKDLLLEVAKWMDNQTLSRLSRTCTSFKDEFRDQLRKRAIEYAVPTLNPSYWRHELVNAVRQSQGQSDEISASTRSALARLYSDVIRKGLRPKYAAFLPRQPLYDAICRGHYLTVDRLLRGGGVEVANGQNFWDEPMLHIAVKLRRVEAVRLLLQHGADPNVEDKEQMRALDIIVPRCAHAATYRLLVDAGGVPSSLHMFGMDMLNLKGGACLLLDVIGNARGTGRYEPQWWVILVSAIHGEHRNFLEEIFDHRPELLQLWRESLASPKVTLFDIAVKLARFQIAALLVRKGVPLHDAPADYWFNDGKMRRIHVPYREVWKAFLTRAPGVLLDALLERPELRDYKFKDAIRERAMRLNGFGLSAHTTRMYTGFRS</sequence>
<proteinExistence type="predicted"/>
<dbReference type="SUPFAM" id="SSF48403">
    <property type="entry name" value="Ankyrin repeat"/>
    <property type="match status" value="1"/>
</dbReference>
<reference evidence="2 3" key="1">
    <citation type="submission" date="2018-02" db="EMBL/GenBank/DDBJ databases">
        <title>The genomes of Aspergillus section Nigri reveals drivers in fungal speciation.</title>
        <authorList>
            <consortium name="DOE Joint Genome Institute"/>
            <person name="Vesth T.C."/>
            <person name="Nybo J."/>
            <person name="Theobald S."/>
            <person name="Brandl J."/>
            <person name="Frisvad J.C."/>
            <person name="Nielsen K.F."/>
            <person name="Lyhne E.K."/>
            <person name="Kogle M.E."/>
            <person name="Kuo A."/>
            <person name="Riley R."/>
            <person name="Clum A."/>
            <person name="Nolan M."/>
            <person name="Lipzen A."/>
            <person name="Salamov A."/>
            <person name="Henrissat B."/>
            <person name="Wiebenga A."/>
            <person name="De vries R.P."/>
            <person name="Grigoriev I.V."/>
            <person name="Mortensen U.H."/>
            <person name="Andersen M.R."/>
            <person name="Baker S.E."/>
        </authorList>
    </citation>
    <scope>NUCLEOTIDE SEQUENCE [LARGE SCALE GENOMIC DNA]</scope>
    <source>
        <strain evidence="2 3">CBS 115571</strain>
    </source>
</reference>
<evidence type="ECO:0000313" key="3">
    <source>
        <dbReference type="Proteomes" id="UP000249829"/>
    </source>
</evidence>
<name>A0A2V5HJ22_ASPV1</name>
<evidence type="ECO:0000313" key="2">
    <source>
        <dbReference type="EMBL" id="PYI24468.1"/>
    </source>
</evidence>
<dbReference type="Pfam" id="PF12796">
    <property type="entry name" value="Ank_2"/>
    <property type="match status" value="1"/>
</dbReference>
<dbReference type="Gene3D" id="1.25.40.20">
    <property type="entry name" value="Ankyrin repeat-containing domain"/>
    <property type="match status" value="1"/>
</dbReference>
<dbReference type="PROSITE" id="PS50088">
    <property type="entry name" value="ANK_REPEAT"/>
    <property type="match status" value="1"/>
</dbReference>
<dbReference type="STRING" id="1450538.A0A2V5HJ22"/>
<dbReference type="EMBL" id="KZ825102">
    <property type="protein sequence ID" value="PYI24468.1"/>
    <property type="molecule type" value="Genomic_DNA"/>
</dbReference>
<dbReference type="Proteomes" id="UP000249829">
    <property type="component" value="Unassembled WGS sequence"/>
</dbReference>
<gene>
    <name evidence="2" type="ORF">BO99DRAFT_408502</name>
</gene>
<keyword evidence="3" id="KW-1185">Reference proteome</keyword>